<dbReference type="EMBL" id="CP018477">
    <property type="protein sequence ID" value="ASV75200.1"/>
    <property type="molecule type" value="Genomic_DNA"/>
</dbReference>
<name>A0A286RGX6_9BACT</name>
<evidence type="ECO:0000259" key="6">
    <source>
        <dbReference type="Pfam" id="PF01258"/>
    </source>
</evidence>
<gene>
    <name evidence="7" type="ORF">THTE_2598</name>
</gene>
<evidence type="ECO:0000256" key="5">
    <source>
        <dbReference type="SAM" id="MobiDB-lite"/>
    </source>
</evidence>
<dbReference type="Gene3D" id="1.20.120.910">
    <property type="entry name" value="DksA, coiled-coil domain"/>
    <property type="match status" value="1"/>
</dbReference>
<keyword evidence="3" id="KW-0862">Zinc</keyword>
<dbReference type="PROSITE" id="PS51128">
    <property type="entry name" value="ZF_DKSA_2"/>
    <property type="match status" value="1"/>
</dbReference>
<protein>
    <submittedName>
        <fullName evidence="7">DnaK suppressor protein</fullName>
    </submittedName>
</protein>
<proteinExistence type="predicted"/>
<dbReference type="PANTHER" id="PTHR33823:SF4">
    <property type="entry name" value="GENERAL STRESS PROTEIN 16O"/>
    <property type="match status" value="1"/>
</dbReference>
<sequence length="175" mass="20015">MRNYQGERMETHLSQQNEEARGTKAMNRRQAILNMRQILLKRRDALRRALAGDLSLLRELRTEAGGDIADFALDSVQDEISSQLAEIESRELARIEKALQRMDEGLYGICEYCGCSIPMARLKVLPYATLCVKCQREAELEGEVQERREVDWSRILDTNGSDNDITINDIELDVP</sequence>
<feature type="compositionally biased region" description="Basic and acidic residues" evidence="5">
    <location>
        <begin position="1"/>
        <end position="11"/>
    </location>
</feature>
<evidence type="ECO:0000256" key="1">
    <source>
        <dbReference type="ARBA" id="ARBA00022723"/>
    </source>
</evidence>
<dbReference type="InterPro" id="IPR000962">
    <property type="entry name" value="Znf_DskA_TraR"/>
</dbReference>
<evidence type="ECO:0000313" key="8">
    <source>
        <dbReference type="Proteomes" id="UP000215086"/>
    </source>
</evidence>
<dbReference type="SUPFAM" id="SSF109635">
    <property type="entry name" value="DnaK suppressor protein DksA, alpha-hairpin domain"/>
    <property type="match status" value="1"/>
</dbReference>
<feature type="region of interest" description="Disordered" evidence="5">
    <location>
        <begin position="1"/>
        <end position="26"/>
    </location>
</feature>
<dbReference type="PANTHER" id="PTHR33823">
    <property type="entry name" value="RNA POLYMERASE-BINDING TRANSCRIPTION FACTOR DKSA-RELATED"/>
    <property type="match status" value="1"/>
</dbReference>
<keyword evidence="2" id="KW-0863">Zinc-finger</keyword>
<evidence type="ECO:0000256" key="4">
    <source>
        <dbReference type="PROSITE-ProRule" id="PRU00510"/>
    </source>
</evidence>
<dbReference type="InterPro" id="IPR020458">
    <property type="entry name" value="Znf_DskA_TraR_CS"/>
</dbReference>
<dbReference type="InterPro" id="IPR037187">
    <property type="entry name" value="DnaK_N"/>
</dbReference>
<evidence type="ECO:0000313" key="7">
    <source>
        <dbReference type="EMBL" id="ASV75200.1"/>
    </source>
</evidence>
<organism evidence="7 8">
    <name type="scientific">Thermogutta terrifontis</name>
    <dbReference type="NCBI Taxonomy" id="1331910"/>
    <lineage>
        <taxon>Bacteria</taxon>
        <taxon>Pseudomonadati</taxon>
        <taxon>Planctomycetota</taxon>
        <taxon>Planctomycetia</taxon>
        <taxon>Pirellulales</taxon>
        <taxon>Thermoguttaceae</taxon>
        <taxon>Thermogutta</taxon>
    </lineage>
</organism>
<dbReference type="PROSITE" id="PS01102">
    <property type="entry name" value="ZF_DKSA_1"/>
    <property type="match status" value="1"/>
</dbReference>
<dbReference type="Pfam" id="PF01258">
    <property type="entry name" value="zf-dskA_traR"/>
    <property type="match status" value="1"/>
</dbReference>
<accession>A0A286RGX6</accession>
<feature type="domain" description="Zinc finger DksA/TraR C4-type" evidence="6">
    <location>
        <begin position="105"/>
        <end position="139"/>
    </location>
</feature>
<dbReference type="KEGG" id="ttf:THTE_2598"/>
<keyword evidence="8" id="KW-1185">Reference proteome</keyword>
<dbReference type="AlphaFoldDB" id="A0A286RGX6"/>
<reference evidence="7 8" key="1">
    <citation type="journal article" name="Front. Microbiol.">
        <title>Sugar Metabolism of the First Thermophilic Planctomycete Thermogutta terrifontis: Comparative Genomic and Transcriptomic Approaches.</title>
        <authorList>
            <person name="Elcheninov A.G."/>
            <person name="Menzel P."/>
            <person name="Gudbergsdottir S.R."/>
            <person name="Slesarev A.I."/>
            <person name="Kadnikov V.V."/>
            <person name="Krogh A."/>
            <person name="Bonch-Osmolovskaya E.A."/>
            <person name="Peng X."/>
            <person name="Kublanov I.V."/>
        </authorList>
    </citation>
    <scope>NUCLEOTIDE SEQUENCE [LARGE SCALE GENOMIC DNA]</scope>
    <source>
        <strain evidence="7 8">R1</strain>
    </source>
</reference>
<dbReference type="Proteomes" id="UP000215086">
    <property type="component" value="Chromosome"/>
</dbReference>
<evidence type="ECO:0000256" key="3">
    <source>
        <dbReference type="ARBA" id="ARBA00022833"/>
    </source>
</evidence>
<keyword evidence="1" id="KW-0479">Metal-binding</keyword>
<evidence type="ECO:0000256" key="2">
    <source>
        <dbReference type="ARBA" id="ARBA00022771"/>
    </source>
</evidence>
<dbReference type="GO" id="GO:0008270">
    <property type="term" value="F:zinc ion binding"/>
    <property type="evidence" value="ECO:0007669"/>
    <property type="project" value="UniProtKB-KW"/>
</dbReference>
<feature type="zinc finger region" description="dksA C4-type" evidence="4">
    <location>
        <begin position="110"/>
        <end position="134"/>
    </location>
</feature>
<dbReference type="PRINTS" id="PR00618">
    <property type="entry name" value="DKSAZNFINGER"/>
</dbReference>
<dbReference type="InterPro" id="IPR020460">
    <property type="entry name" value="Znf_C4-type_bac"/>
</dbReference>
<dbReference type="SUPFAM" id="SSF57716">
    <property type="entry name" value="Glucocorticoid receptor-like (DNA-binding domain)"/>
    <property type="match status" value="1"/>
</dbReference>